<evidence type="ECO:0000313" key="3">
    <source>
        <dbReference type="EMBL" id="GAT69502.1"/>
    </source>
</evidence>
<dbReference type="InterPro" id="IPR005625">
    <property type="entry name" value="PepSY-ass_TM"/>
</dbReference>
<dbReference type="STRING" id="161355.PS9374_05177"/>
<comment type="caution">
    <text evidence="3">The sequence shown here is derived from an EMBL/GenBank/DDBJ whole genome shotgun (WGS) entry which is preliminary data.</text>
</comment>
<dbReference type="OrthoDB" id="9791166at2"/>
<dbReference type="Pfam" id="PF03413">
    <property type="entry name" value="PepSY"/>
    <property type="match status" value="1"/>
</dbReference>
<dbReference type="AlphaFoldDB" id="A0A171DL08"/>
<feature type="transmembrane region" description="Helical" evidence="1">
    <location>
        <begin position="363"/>
        <end position="383"/>
    </location>
</feature>
<keyword evidence="1" id="KW-0812">Transmembrane</keyword>
<feature type="domain" description="PepSY" evidence="2">
    <location>
        <begin position="81"/>
        <end position="141"/>
    </location>
</feature>
<feature type="transmembrane region" description="Helical" evidence="1">
    <location>
        <begin position="37"/>
        <end position="59"/>
    </location>
</feature>
<feature type="transmembrane region" description="Helical" evidence="1">
    <location>
        <begin position="172"/>
        <end position="193"/>
    </location>
</feature>
<dbReference type="InterPro" id="IPR025711">
    <property type="entry name" value="PepSY"/>
</dbReference>
<accession>A0A171DL08</accession>
<evidence type="ECO:0000313" key="4">
    <source>
        <dbReference type="Proteomes" id="UP000077701"/>
    </source>
</evidence>
<sequence>MTSTADRSSAAGQAPGTPPGGPAVWAALRPLVLRLHFYAGILVAPFLLVAAGTGLLYAASFQIEQVVYRHELTAPAGPATLPLSRQIEAARAAQPQGTITAVRPAAEPGHTTRVLMDRPGLPESTRLAVFVDPHTGRVRGQLESYGDVGALPVRAWISNLHRDLHLGEPGGIYSELAAGWLWVVALGGLALWVTRRRREKRRLLLPGRAVRGGRRTLSWHGSVGLWAVPGLLFLSVTGLSVTLGWTAAPSISPQGGGHAAHTGAGGHRAATADVGVDRIARAAADKGLSGPLEIVWPGDPGAPYLVREIDKTAPTRLDQVAVDAATGQVTGELRFADYPLAAKLLRWGVDGHMGLLFGPANQILLAALAIALIILIVLGYRMWWLRRPTRGFGEPYPRGGWRQVHWTVLTPLGLLTAAAGIFVPLMGVSLVLFLVIDALLGLRSRRAARRQDRALQPDAQAGRTW</sequence>
<reference evidence="4" key="2">
    <citation type="submission" date="2016-04" db="EMBL/GenBank/DDBJ databases">
        <title>Planomonospora sphaerica JCM9374 whole genome shotgun sequence.</title>
        <authorList>
            <person name="Suzuki T."/>
            <person name="Dohra H."/>
            <person name="Kodani S."/>
        </authorList>
    </citation>
    <scope>NUCLEOTIDE SEQUENCE [LARGE SCALE GENOMIC DNA]</scope>
    <source>
        <strain evidence="4">JCM 9374</strain>
    </source>
</reference>
<dbReference type="Pfam" id="PF03929">
    <property type="entry name" value="PepSY_TM"/>
    <property type="match status" value="1"/>
</dbReference>
<dbReference type="Proteomes" id="UP000077701">
    <property type="component" value="Unassembled WGS sequence"/>
</dbReference>
<proteinExistence type="predicted"/>
<dbReference type="EMBL" id="BDCX01000013">
    <property type="protein sequence ID" value="GAT69502.1"/>
    <property type="molecule type" value="Genomic_DNA"/>
</dbReference>
<evidence type="ECO:0000256" key="1">
    <source>
        <dbReference type="SAM" id="Phobius"/>
    </source>
</evidence>
<keyword evidence="1" id="KW-1133">Transmembrane helix</keyword>
<keyword evidence="1" id="KW-0472">Membrane</keyword>
<protein>
    <submittedName>
        <fullName evidence="3">Peptidase</fullName>
    </submittedName>
</protein>
<evidence type="ECO:0000259" key="2">
    <source>
        <dbReference type="Pfam" id="PF03413"/>
    </source>
</evidence>
<dbReference type="RefSeq" id="WP_068900950.1">
    <property type="nucleotide sequence ID" value="NZ_BDCX01000013.1"/>
</dbReference>
<name>A0A171DL08_9ACTN</name>
<reference evidence="3 4" key="1">
    <citation type="journal article" date="2016" name="Genome Announc.">
        <title>Draft Genome Sequence of Planomonospora sphaerica JCM9374, a Rare Actinomycete.</title>
        <authorList>
            <person name="Dohra H."/>
            <person name="Suzuki T."/>
            <person name="Inoue Y."/>
            <person name="Kodani S."/>
        </authorList>
    </citation>
    <scope>NUCLEOTIDE SEQUENCE [LARGE SCALE GENOMIC DNA]</scope>
    <source>
        <strain evidence="3 4">JCM 9374</strain>
    </source>
</reference>
<dbReference type="PANTHER" id="PTHR34219:SF1">
    <property type="entry name" value="PEPSY DOMAIN-CONTAINING PROTEIN"/>
    <property type="match status" value="1"/>
</dbReference>
<keyword evidence="4" id="KW-1185">Reference proteome</keyword>
<gene>
    <name evidence="3" type="ORF">PS9374_05177</name>
</gene>
<feature type="transmembrane region" description="Helical" evidence="1">
    <location>
        <begin position="414"/>
        <end position="440"/>
    </location>
</feature>
<organism evidence="3 4">
    <name type="scientific">Planomonospora sphaerica</name>
    <dbReference type="NCBI Taxonomy" id="161355"/>
    <lineage>
        <taxon>Bacteria</taxon>
        <taxon>Bacillati</taxon>
        <taxon>Actinomycetota</taxon>
        <taxon>Actinomycetes</taxon>
        <taxon>Streptosporangiales</taxon>
        <taxon>Streptosporangiaceae</taxon>
        <taxon>Planomonospora</taxon>
    </lineage>
</organism>
<dbReference type="PANTHER" id="PTHR34219">
    <property type="entry name" value="IRON-REGULATED INNER MEMBRANE PROTEIN-RELATED"/>
    <property type="match status" value="1"/>
</dbReference>